<comment type="similarity">
    <text evidence="2">Belongs to the universal stress protein A family.</text>
</comment>
<dbReference type="RefSeq" id="WP_120354033.1">
    <property type="nucleotide sequence ID" value="NZ_RAQO01000004.1"/>
</dbReference>
<dbReference type="AlphaFoldDB" id="A0A420EH60"/>
<dbReference type="Pfam" id="PF00582">
    <property type="entry name" value="Usp"/>
    <property type="match status" value="2"/>
</dbReference>
<dbReference type="PANTHER" id="PTHR47892">
    <property type="entry name" value="UNIVERSAL STRESS PROTEIN E"/>
    <property type="match status" value="1"/>
</dbReference>
<evidence type="ECO:0000256" key="4">
    <source>
        <dbReference type="ARBA" id="ARBA00037131"/>
    </source>
</evidence>
<dbReference type="Proteomes" id="UP000286482">
    <property type="component" value="Unassembled WGS sequence"/>
</dbReference>
<accession>A0A420EH60</accession>
<comment type="function">
    <text evidence="4">Required for resistance to DNA-damaging agents.</text>
</comment>
<dbReference type="InterPro" id="IPR006016">
    <property type="entry name" value="UspA"/>
</dbReference>
<evidence type="ECO:0000259" key="5">
    <source>
        <dbReference type="Pfam" id="PF00582"/>
    </source>
</evidence>
<sequence>MTKYRNILVVIDPTLDEQPALIRALALAQRKDDVRIKAFLTIYDFSYEMTSMLSIDEREAMRSAVINERNIWLKDQVSAASQSSKIECKVVWHNRLFEAIINEVLDFGHDLVVKATHDHPKLKSVIFTPTDWHLLRKCPSPLLLVKHHDWPENGKILAAVDATTEDEEHLRLNERVILEATQLAELLDAPLHLVNAYPAAPINIAIELPDFDPYKYNASVREHHLKQLATFVETHQLQGCRTHVLEGMADDVIPDVANDINAELVILGTSGRTGLSAALIGNTAEHIIDSLDCDLLALKPSNYISPLDDSLS</sequence>
<evidence type="ECO:0000256" key="3">
    <source>
        <dbReference type="ARBA" id="ARBA00022490"/>
    </source>
</evidence>
<evidence type="ECO:0000256" key="1">
    <source>
        <dbReference type="ARBA" id="ARBA00004496"/>
    </source>
</evidence>
<proteinExistence type="inferred from homology"/>
<dbReference type="EMBL" id="RAQO01000004">
    <property type="protein sequence ID" value="RKF20029.1"/>
    <property type="molecule type" value="Genomic_DNA"/>
</dbReference>
<dbReference type="Gene3D" id="3.40.50.12370">
    <property type="match status" value="1"/>
</dbReference>
<protein>
    <submittedName>
        <fullName evidence="6">Universal stress protein UspE</fullName>
    </submittedName>
</protein>
<reference evidence="6 7" key="1">
    <citation type="submission" date="2018-09" db="EMBL/GenBank/DDBJ databases">
        <authorList>
            <person name="Wang Z."/>
        </authorList>
    </citation>
    <scope>NUCLEOTIDE SEQUENCE [LARGE SCALE GENOMIC DNA]</scope>
    <source>
        <strain evidence="6 7">ALS 81</strain>
    </source>
</reference>
<evidence type="ECO:0000313" key="6">
    <source>
        <dbReference type="EMBL" id="RKF20029.1"/>
    </source>
</evidence>
<dbReference type="SUPFAM" id="SSF52402">
    <property type="entry name" value="Adenine nucleotide alpha hydrolases-like"/>
    <property type="match status" value="2"/>
</dbReference>
<dbReference type="GO" id="GO:0005737">
    <property type="term" value="C:cytoplasm"/>
    <property type="evidence" value="ECO:0007669"/>
    <property type="project" value="UniProtKB-SubCell"/>
</dbReference>
<keyword evidence="7" id="KW-1185">Reference proteome</keyword>
<gene>
    <name evidence="6" type="primary">uspE</name>
    <name evidence="6" type="ORF">DBZ36_06145</name>
</gene>
<name>A0A420EH60_9ALTE</name>
<dbReference type="PRINTS" id="PR01438">
    <property type="entry name" value="UNVRSLSTRESS"/>
</dbReference>
<dbReference type="InterPro" id="IPR006015">
    <property type="entry name" value="Universal_stress_UspA"/>
</dbReference>
<dbReference type="CDD" id="cd23660">
    <property type="entry name" value="USP-E_repeat2"/>
    <property type="match status" value="1"/>
</dbReference>
<feature type="domain" description="UspA" evidence="5">
    <location>
        <begin position="155"/>
        <end position="298"/>
    </location>
</feature>
<dbReference type="PANTHER" id="PTHR47892:SF1">
    <property type="entry name" value="UNIVERSAL STRESS PROTEIN E"/>
    <property type="match status" value="1"/>
</dbReference>
<organism evidence="6 7">
    <name type="scientific">Alginatibacterium sediminis</name>
    <dbReference type="NCBI Taxonomy" id="2164068"/>
    <lineage>
        <taxon>Bacteria</taxon>
        <taxon>Pseudomonadati</taxon>
        <taxon>Pseudomonadota</taxon>
        <taxon>Gammaproteobacteria</taxon>
        <taxon>Alteromonadales</taxon>
        <taxon>Alteromonadaceae</taxon>
        <taxon>Alginatibacterium</taxon>
    </lineage>
</organism>
<evidence type="ECO:0000256" key="2">
    <source>
        <dbReference type="ARBA" id="ARBA00008791"/>
    </source>
</evidence>
<comment type="subcellular location">
    <subcellularLocation>
        <location evidence="1">Cytoplasm</location>
    </subcellularLocation>
</comment>
<comment type="caution">
    <text evidence="6">The sequence shown here is derived from an EMBL/GenBank/DDBJ whole genome shotgun (WGS) entry which is preliminary data.</text>
</comment>
<dbReference type="OrthoDB" id="239260at2"/>
<dbReference type="NCBIfam" id="NF008380">
    <property type="entry name" value="PRK11175.1"/>
    <property type="match status" value="1"/>
</dbReference>
<keyword evidence="3" id="KW-0963">Cytoplasm</keyword>
<evidence type="ECO:0000313" key="7">
    <source>
        <dbReference type="Proteomes" id="UP000286482"/>
    </source>
</evidence>
<feature type="domain" description="UspA" evidence="5">
    <location>
        <begin position="4"/>
        <end position="146"/>
    </location>
</feature>